<proteinExistence type="predicted"/>
<name>A0A9P8L8S7_9PEZI</name>
<evidence type="ECO:0000259" key="2">
    <source>
        <dbReference type="Pfam" id="PF09792"/>
    </source>
</evidence>
<organism evidence="3 4">
    <name type="scientific">Trichoglossum hirsutum</name>
    <dbReference type="NCBI Taxonomy" id="265104"/>
    <lineage>
        <taxon>Eukaryota</taxon>
        <taxon>Fungi</taxon>
        <taxon>Dikarya</taxon>
        <taxon>Ascomycota</taxon>
        <taxon>Pezizomycotina</taxon>
        <taxon>Geoglossomycetes</taxon>
        <taxon>Geoglossales</taxon>
        <taxon>Geoglossaceae</taxon>
        <taxon>Trichoglossum</taxon>
    </lineage>
</organism>
<accession>A0A9P8L8S7</accession>
<feature type="domain" description="Ubiquitin 3 binding protein But2 C-terminal" evidence="2">
    <location>
        <begin position="51"/>
        <end position="183"/>
    </location>
</feature>
<feature type="signal peptide" evidence="1">
    <location>
        <begin position="1"/>
        <end position="22"/>
    </location>
</feature>
<evidence type="ECO:0000313" key="4">
    <source>
        <dbReference type="Proteomes" id="UP000750711"/>
    </source>
</evidence>
<comment type="caution">
    <text evidence="3">The sequence shown here is derived from an EMBL/GenBank/DDBJ whole genome shotgun (WGS) entry which is preliminary data.</text>
</comment>
<reference evidence="3" key="1">
    <citation type="submission" date="2021-03" db="EMBL/GenBank/DDBJ databases">
        <title>Comparative genomics and phylogenomic investigation of the class Geoglossomycetes provide insights into ecological specialization and systematics.</title>
        <authorList>
            <person name="Melie T."/>
            <person name="Pirro S."/>
            <person name="Miller A.N."/>
            <person name="Quandt A."/>
        </authorList>
    </citation>
    <scope>NUCLEOTIDE SEQUENCE</scope>
    <source>
        <strain evidence="3">CAQ_001_2017</strain>
    </source>
</reference>
<gene>
    <name evidence="3" type="ORF">GP486_005675</name>
</gene>
<dbReference type="EMBL" id="JAGHQM010001108">
    <property type="protein sequence ID" value="KAH0556402.1"/>
    <property type="molecule type" value="Genomic_DNA"/>
</dbReference>
<feature type="chain" id="PRO_5040515980" description="Ubiquitin 3 binding protein But2 C-terminal domain-containing protein" evidence="1">
    <location>
        <begin position="23"/>
        <end position="208"/>
    </location>
</feature>
<dbReference type="InterPro" id="IPR018620">
    <property type="entry name" value="Ubiquitin3-bd_protein_But2_C"/>
</dbReference>
<dbReference type="Pfam" id="PF09792">
    <property type="entry name" value="But2"/>
    <property type="match status" value="1"/>
</dbReference>
<sequence>MRPFAALVSTVFALTFLGTAFAVPANRELEQVFVAASPTDDVGPRACQTVYPSFIKPLYKAYPDYSAPNQIPIGRHFEVSNRGGDSRIDSLLMFSGIPSNAYACQLEWEIPAGYPIKLLGHSQLYVYTTKRDAKPLDTWNNSPKEDSQWGTANLAQGGKAVVNSRVCHTQLTFRIEIGQDGGSTNMGDVGFIQNSGFPFAGWRLTHSC</sequence>
<dbReference type="AlphaFoldDB" id="A0A9P8L8S7"/>
<evidence type="ECO:0000313" key="3">
    <source>
        <dbReference type="EMBL" id="KAH0556402.1"/>
    </source>
</evidence>
<dbReference type="Proteomes" id="UP000750711">
    <property type="component" value="Unassembled WGS sequence"/>
</dbReference>
<evidence type="ECO:0000256" key="1">
    <source>
        <dbReference type="SAM" id="SignalP"/>
    </source>
</evidence>
<keyword evidence="1" id="KW-0732">Signal</keyword>
<protein>
    <recommendedName>
        <fullName evidence="2">Ubiquitin 3 binding protein But2 C-terminal domain-containing protein</fullName>
    </recommendedName>
</protein>
<keyword evidence="4" id="KW-1185">Reference proteome</keyword>